<protein>
    <submittedName>
        <fullName evidence="2">DUF2877 domain-containing protein</fullName>
    </submittedName>
</protein>
<dbReference type="RefSeq" id="WP_122199825.1">
    <property type="nucleotide sequence ID" value="NZ_JBHSKC010000007.1"/>
</dbReference>
<keyword evidence="3" id="KW-1185">Reference proteome</keyword>
<dbReference type="Pfam" id="PF11392">
    <property type="entry name" value="AllH"/>
    <property type="match status" value="1"/>
</dbReference>
<sequence length="341" mass="35061">MGVPVREPLQPTARQGPSPAGAAALPLRRLLDAPRRPARVIAVFPAAVYLEVRGVPEPRVLAVVTEGAVRLPNAVVLVVPARERPFAGIREGAEAWIGEGRVETCGFHVKARRWWDPTPVLAAMTPASLTRGIHSLEIALRDAGPAATGGLAGHRGPARLAEACADGDLAGAVEAAERIVGLGPGLTPSGDDVLAGLLVASRLLGRAVQGGEKAVWLADWLGAAVTEDAETRTTALAATLLHCGAKGQAGGEVAAVLRGVAGHEPAGPAVRRLLTVGHTSGADLAWGVLAGCRAALALATRHNDAHQSSAHQDGAWPPADRPADHRADRRVSPRPPESAIA</sequence>
<gene>
    <name evidence="2" type="ORF">EBO15_40920</name>
</gene>
<dbReference type="OrthoDB" id="4933449at2"/>
<dbReference type="Proteomes" id="UP000282674">
    <property type="component" value="Unassembled WGS sequence"/>
</dbReference>
<reference evidence="2 3" key="1">
    <citation type="submission" date="2018-10" db="EMBL/GenBank/DDBJ databases">
        <title>Isolation from soil.</title>
        <authorList>
            <person name="Hu J."/>
        </authorList>
    </citation>
    <scope>NUCLEOTIDE SEQUENCE [LARGE SCALE GENOMIC DNA]</scope>
    <source>
        <strain evidence="2 3">NEAU-Ht49</strain>
    </source>
</reference>
<accession>A0A3M2LAJ6</accession>
<proteinExistence type="predicted"/>
<comment type="caution">
    <text evidence="2">The sequence shown here is derived from an EMBL/GenBank/DDBJ whole genome shotgun (WGS) entry which is preliminary data.</text>
</comment>
<dbReference type="EMBL" id="RFFG01000169">
    <property type="protein sequence ID" value="RMI34537.1"/>
    <property type="molecule type" value="Genomic_DNA"/>
</dbReference>
<evidence type="ECO:0000313" key="3">
    <source>
        <dbReference type="Proteomes" id="UP000282674"/>
    </source>
</evidence>
<evidence type="ECO:0000313" key="2">
    <source>
        <dbReference type="EMBL" id="RMI34537.1"/>
    </source>
</evidence>
<dbReference type="AlphaFoldDB" id="A0A3M2LAJ6"/>
<dbReference type="InterPro" id="IPR021530">
    <property type="entry name" value="AllH-like"/>
</dbReference>
<evidence type="ECO:0000256" key="1">
    <source>
        <dbReference type="SAM" id="MobiDB-lite"/>
    </source>
</evidence>
<name>A0A3M2LAJ6_9ACTN</name>
<organism evidence="2 3">
    <name type="scientific">Actinomadura harenae</name>
    <dbReference type="NCBI Taxonomy" id="2483351"/>
    <lineage>
        <taxon>Bacteria</taxon>
        <taxon>Bacillati</taxon>
        <taxon>Actinomycetota</taxon>
        <taxon>Actinomycetes</taxon>
        <taxon>Streptosporangiales</taxon>
        <taxon>Thermomonosporaceae</taxon>
        <taxon>Actinomadura</taxon>
    </lineage>
</organism>
<feature type="region of interest" description="Disordered" evidence="1">
    <location>
        <begin position="304"/>
        <end position="341"/>
    </location>
</feature>
<feature type="region of interest" description="Disordered" evidence="1">
    <location>
        <begin position="1"/>
        <end position="21"/>
    </location>
</feature>
<feature type="compositionally biased region" description="Basic and acidic residues" evidence="1">
    <location>
        <begin position="321"/>
        <end position="331"/>
    </location>
</feature>